<feature type="signal peptide" evidence="2">
    <location>
        <begin position="1"/>
        <end position="21"/>
    </location>
</feature>
<evidence type="ECO:0000256" key="2">
    <source>
        <dbReference type="SAM" id="SignalP"/>
    </source>
</evidence>
<dbReference type="STRING" id="351605.Gura_1384"/>
<name>A5GA14_GEOUR</name>
<dbReference type="InterPro" id="IPR051790">
    <property type="entry name" value="Cytochrome_c-biogenesis_DsbD"/>
</dbReference>
<feature type="transmembrane region" description="Helical" evidence="1">
    <location>
        <begin position="127"/>
        <end position="154"/>
    </location>
</feature>
<proteinExistence type="predicted"/>
<keyword evidence="2" id="KW-0732">Signal</keyword>
<keyword evidence="4" id="KW-1185">Reference proteome</keyword>
<accession>A5GA14</accession>
<feature type="transmembrane region" description="Helical" evidence="1">
    <location>
        <begin position="160"/>
        <end position="186"/>
    </location>
</feature>
<evidence type="ECO:0000256" key="1">
    <source>
        <dbReference type="SAM" id="Phobius"/>
    </source>
</evidence>
<dbReference type="PANTHER" id="PTHR31272">
    <property type="entry name" value="CYTOCHROME C-TYPE BIOGENESIS PROTEIN HI_1454-RELATED"/>
    <property type="match status" value="1"/>
</dbReference>
<keyword evidence="1 3" id="KW-0812">Transmembrane</keyword>
<evidence type="ECO:0000313" key="4">
    <source>
        <dbReference type="Proteomes" id="UP000006695"/>
    </source>
</evidence>
<organism evidence="3 4">
    <name type="scientific">Geotalea uraniireducens (strain Rf4)</name>
    <name type="common">Geobacter uraniireducens</name>
    <dbReference type="NCBI Taxonomy" id="351605"/>
    <lineage>
        <taxon>Bacteria</taxon>
        <taxon>Pseudomonadati</taxon>
        <taxon>Thermodesulfobacteriota</taxon>
        <taxon>Desulfuromonadia</taxon>
        <taxon>Geobacterales</taxon>
        <taxon>Geobacteraceae</taxon>
        <taxon>Geotalea</taxon>
    </lineage>
</organism>
<dbReference type="KEGG" id="gur:Gura_1384"/>
<gene>
    <name evidence="3" type="ordered locus">Gura_1384</name>
</gene>
<feature type="chain" id="PRO_5002683342" evidence="2">
    <location>
        <begin position="22"/>
        <end position="219"/>
    </location>
</feature>
<dbReference type="EMBL" id="CP000698">
    <property type="protein sequence ID" value="ABQ25585.1"/>
    <property type="molecule type" value="Genomic_DNA"/>
</dbReference>
<feature type="transmembrane region" description="Helical" evidence="1">
    <location>
        <begin position="198"/>
        <end position="217"/>
    </location>
</feature>
<sequence length="219" mass="22355">MQPVGLLFALLLGMVSAATSACCALPVMGILVGYSGAREEKSRRAAAISVIFFTVGIILSLMTIGGIAGFVGQTAQVSLGGYWKLFAGIIAIVFGLATLKLLPFNLPVLSLGKSTNVSDKLGTATTGLLMGGGVVASSLPCCNPGIFIILGAAILQGQVIWATLLLALFALGFSLPLGTVLLGVSLGKTALVSKNADAAIRWVSGCFLLVAGFYLLVTF</sequence>
<feature type="transmembrane region" description="Helical" evidence="1">
    <location>
        <begin position="46"/>
        <end position="70"/>
    </location>
</feature>
<evidence type="ECO:0000313" key="3">
    <source>
        <dbReference type="EMBL" id="ABQ25585.1"/>
    </source>
</evidence>
<feature type="transmembrane region" description="Helical" evidence="1">
    <location>
        <begin position="82"/>
        <end position="106"/>
    </location>
</feature>
<protein>
    <submittedName>
        <fullName evidence="3">Cytochrome c biogenesis protein, transmembrane region</fullName>
    </submittedName>
</protein>
<dbReference type="AlphaFoldDB" id="A5GA14"/>
<dbReference type="HOGENOM" id="CLU_1275333_0_0_7"/>
<dbReference type="Proteomes" id="UP000006695">
    <property type="component" value="Chromosome"/>
</dbReference>
<reference evidence="3 4" key="1">
    <citation type="submission" date="2007-05" db="EMBL/GenBank/DDBJ databases">
        <title>Complete sequence of Geobacter uraniireducens Rf4.</title>
        <authorList>
            <consortium name="US DOE Joint Genome Institute"/>
            <person name="Copeland A."/>
            <person name="Lucas S."/>
            <person name="Lapidus A."/>
            <person name="Barry K."/>
            <person name="Detter J.C."/>
            <person name="Glavina del Rio T."/>
            <person name="Hammon N."/>
            <person name="Israni S."/>
            <person name="Dalin E."/>
            <person name="Tice H."/>
            <person name="Pitluck S."/>
            <person name="Chertkov O."/>
            <person name="Brettin T."/>
            <person name="Bruce D."/>
            <person name="Han C."/>
            <person name="Schmutz J."/>
            <person name="Larimer F."/>
            <person name="Land M."/>
            <person name="Hauser L."/>
            <person name="Kyrpides N."/>
            <person name="Mikhailova N."/>
            <person name="Shelobolina E."/>
            <person name="Aklujkar M."/>
            <person name="Lovley D."/>
            <person name="Richardson P."/>
        </authorList>
    </citation>
    <scope>NUCLEOTIDE SEQUENCE [LARGE SCALE GENOMIC DNA]</scope>
    <source>
        <strain evidence="3 4">Rf4</strain>
    </source>
</reference>
<feature type="transmembrane region" description="Helical" evidence="1">
    <location>
        <begin position="6"/>
        <end position="34"/>
    </location>
</feature>
<keyword evidence="1" id="KW-0472">Membrane</keyword>
<keyword evidence="1" id="KW-1133">Transmembrane helix</keyword>
<dbReference type="PANTHER" id="PTHR31272:SF9">
    <property type="entry name" value="BLL1027 PROTEIN"/>
    <property type="match status" value="1"/>
</dbReference>